<accession>A0ABV6M6V0</accession>
<evidence type="ECO:0000259" key="9">
    <source>
        <dbReference type="Pfam" id="PF18364"/>
    </source>
</evidence>
<sequence length="779" mass="85277">MTSQRPHSSHWGAFTAEVHDGRLVGVLPPPGDPAPSALLPAIADALHSDVRVAAPAVRRGWLEHGPGATSQRRGADDFVEVSWDRALDLVAGELDRVRREHGNPAIFGGSYGWASAGRFHHAKTQLARFLNLFGGCTDQKFNYSYAAASAILPHVVGTGGPTAGEVTSWDVIAEHTRLWVMFGGAPLKNTQVESGGITRHSAEHWLRTARRNGTGFVAVTPIRDDAAAFLDAQWLPVRPNTDTAVMLGLAHTLLVEELYDRDFVARYCVGFDRFRRYLEGADDGRPKTAEWAAQIAGLDAGALRELARRMVAERTMITSTWSLQRADHGEQPFWMTVVLAAMVGQIGLPGGGFGFAYGDTAGIGNRRYPFPAPALPAGTNPTGSTIPVARIADMLLHPGEPYDFDGERRRYPDIRLVYWAGGNPFHHHQDINRLLRGWRRPETIVVHEPWWTATARHADIVLPATTTLERNDIGASSRDDVIVAMHQAVDPVGQARHDFEILAGLADRLGFREVFTEGRDEAAWLRHLYERTRRAAARNGTDLPEFDEFWRRGRAEVPGTRSFVLFEAFRADPDAHPLRTPSGRIEIFSETIESFGYEDCPPHPTWLEPAEWLGAAEATRHPLHLISNQPRTRLHGQLDMGRVSRDSKVNGREPCRLNPADATARGIRDGDLVRLFNDRGACLAGAVLTDAVRPGVVELATGAWYDPREPGVIGALDLHGNPNMLTADHGTSRLGQGPRAHSALVQAERFDGPAPPVAVLSATPVCVSEEGKTDGADDS</sequence>
<dbReference type="InterPro" id="IPR006657">
    <property type="entry name" value="MoPterin_dinucl-bd_dom"/>
</dbReference>
<organism evidence="10 11">
    <name type="scientific">Phytohabitans kaempferiae</name>
    <dbReference type="NCBI Taxonomy" id="1620943"/>
    <lineage>
        <taxon>Bacteria</taxon>
        <taxon>Bacillati</taxon>
        <taxon>Actinomycetota</taxon>
        <taxon>Actinomycetes</taxon>
        <taxon>Micromonosporales</taxon>
        <taxon>Micromonosporaceae</taxon>
    </lineage>
</organism>
<reference evidence="10 11" key="1">
    <citation type="submission" date="2024-09" db="EMBL/GenBank/DDBJ databases">
        <authorList>
            <person name="Sun Q."/>
            <person name="Mori K."/>
        </authorList>
    </citation>
    <scope>NUCLEOTIDE SEQUENCE [LARGE SCALE GENOMIC DNA]</scope>
    <source>
        <strain evidence="10 11">TBRC 3947</strain>
    </source>
</reference>
<evidence type="ECO:0000256" key="6">
    <source>
        <dbReference type="ARBA" id="ARBA00023002"/>
    </source>
</evidence>
<dbReference type="Pfam" id="PF01568">
    <property type="entry name" value="Molydop_binding"/>
    <property type="match status" value="1"/>
</dbReference>
<dbReference type="CDD" id="cd02769">
    <property type="entry name" value="MopB_DMSOR-BSOR-TMAOR"/>
    <property type="match status" value="1"/>
</dbReference>
<evidence type="ECO:0000256" key="5">
    <source>
        <dbReference type="ARBA" id="ARBA00022764"/>
    </source>
</evidence>
<comment type="cofactor">
    <cofactor evidence="1">
        <name>Mo-bis(molybdopterin guanine dinucleotide)</name>
        <dbReference type="ChEBI" id="CHEBI:60539"/>
    </cofactor>
</comment>
<dbReference type="InterPro" id="IPR050612">
    <property type="entry name" value="Prok_Mopterin_Oxidored"/>
</dbReference>
<keyword evidence="11" id="KW-1185">Reference proteome</keyword>
<dbReference type="Pfam" id="PF00384">
    <property type="entry name" value="Molybdopterin"/>
    <property type="match status" value="1"/>
</dbReference>
<evidence type="ECO:0000313" key="11">
    <source>
        <dbReference type="Proteomes" id="UP001589867"/>
    </source>
</evidence>
<name>A0ABV6M6V0_9ACTN</name>
<dbReference type="Proteomes" id="UP001589867">
    <property type="component" value="Unassembled WGS sequence"/>
</dbReference>
<evidence type="ECO:0000256" key="2">
    <source>
        <dbReference type="ARBA" id="ARBA00010312"/>
    </source>
</evidence>
<dbReference type="NCBIfam" id="TIGR00509">
    <property type="entry name" value="bisC_fam"/>
    <property type="match status" value="1"/>
</dbReference>
<dbReference type="CDD" id="cd02793">
    <property type="entry name" value="MopB_CT_DMSOR-BSOR-TMAOR"/>
    <property type="match status" value="1"/>
</dbReference>
<feature type="domain" description="Molybdopterin oxidoreductase" evidence="7">
    <location>
        <begin position="51"/>
        <end position="507"/>
    </location>
</feature>
<protein>
    <submittedName>
        <fullName evidence="10">Molybdopterin guanine dinucleotide-containing S/N-oxide reductase</fullName>
    </submittedName>
</protein>
<dbReference type="PANTHER" id="PTHR43742">
    <property type="entry name" value="TRIMETHYLAMINE-N-OXIDE REDUCTASE"/>
    <property type="match status" value="1"/>
</dbReference>
<dbReference type="InterPro" id="IPR006656">
    <property type="entry name" value="Mopterin_OxRdtase"/>
</dbReference>
<comment type="caution">
    <text evidence="10">The sequence shown here is derived from an EMBL/GenBank/DDBJ whole genome shotgun (WGS) entry which is preliminary data.</text>
</comment>
<keyword evidence="4" id="KW-0479">Metal-binding</keyword>
<feature type="domain" description="Molybdopterin oxidoreductase N-terminal" evidence="9">
    <location>
        <begin position="7"/>
        <end position="47"/>
    </location>
</feature>
<dbReference type="Gene3D" id="3.90.55.10">
    <property type="entry name" value="Dimethylsulfoxide Reductase, domain 3"/>
    <property type="match status" value="1"/>
</dbReference>
<keyword evidence="6" id="KW-0560">Oxidoreductase</keyword>
<dbReference type="RefSeq" id="WP_377253443.1">
    <property type="nucleotide sequence ID" value="NZ_JBHLUH010000042.1"/>
</dbReference>
<dbReference type="PROSITE" id="PS00932">
    <property type="entry name" value="MOLYBDOPTERIN_PROK_3"/>
    <property type="match status" value="1"/>
</dbReference>
<dbReference type="InterPro" id="IPR041460">
    <property type="entry name" value="Molybdopterin_N"/>
</dbReference>
<evidence type="ECO:0000259" key="8">
    <source>
        <dbReference type="Pfam" id="PF01568"/>
    </source>
</evidence>
<evidence type="ECO:0000256" key="1">
    <source>
        <dbReference type="ARBA" id="ARBA00001942"/>
    </source>
</evidence>
<dbReference type="Gene3D" id="3.40.228.10">
    <property type="entry name" value="Dimethylsulfoxide Reductase, domain 2"/>
    <property type="match status" value="1"/>
</dbReference>
<keyword evidence="5" id="KW-0574">Periplasm</keyword>
<dbReference type="Pfam" id="PF18364">
    <property type="entry name" value="Molybdopterin_N"/>
    <property type="match status" value="1"/>
</dbReference>
<dbReference type="EMBL" id="JBHLUH010000042">
    <property type="protein sequence ID" value="MFC0530284.1"/>
    <property type="molecule type" value="Genomic_DNA"/>
</dbReference>
<dbReference type="SUPFAM" id="SSF50692">
    <property type="entry name" value="ADC-like"/>
    <property type="match status" value="1"/>
</dbReference>
<dbReference type="PANTHER" id="PTHR43742:SF10">
    <property type="entry name" value="TRIMETHYLAMINE-N-OXIDE REDUCTASE 2"/>
    <property type="match status" value="1"/>
</dbReference>
<evidence type="ECO:0000256" key="3">
    <source>
        <dbReference type="ARBA" id="ARBA00022505"/>
    </source>
</evidence>
<evidence type="ECO:0000256" key="4">
    <source>
        <dbReference type="ARBA" id="ARBA00022723"/>
    </source>
</evidence>
<gene>
    <name evidence="10" type="ORF">ACFFIA_21705</name>
</gene>
<dbReference type="InterPro" id="IPR006655">
    <property type="entry name" value="Mopterin_OxRdtase_prok_CS"/>
</dbReference>
<dbReference type="InterPro" id="IPR006658">
    <property type="entry name" value="BisC"/>
</dbReference>
<dbReference type="Gene3D" id="2.40.40.20">
    <property type="match status" value="1"/>
</dbReference>
<evidence type="ECO:0000259" key="7">
    <source>
        <dbReference type="Pfam" id="PF00384"/>
    </source>
</evidence>
<comment type="similarity">
    <text evidence="2">Belongs to the prokaryotic molybdopterin-containing oxidoreductase family.</text>
</comment>
<evidence type="ECO:0000313" key="10">
    <source>
        <dbReference type="EMBL" id="MFC0530284.1"/>
    </source>
</evidence>
<dbReference type="InterPro" id="IPR041954">
    <property type="entry name" value="CT_DMSOR/BSOR/TMAOR"/>
</dbReference>
<feature type="domain" description="Molybdopterin dinucleotide-binding" evidence="8">
    <location>
        <begin position="623"/>
        <end position="742"/>
    </location>
</feature>
<dbReference type="Gene3D" id="3.40.50.740">
    <property type="match status" value="1"/>
</dbReference>
<dbReference type="SUPFAM" id="SSF53706">
    <property type="entry name" value="Formate dehydrogenase/DMSO reductase, domains 1-3"/>
    <property type="match status" value="1"/>
</dbReference>
<dbReference type="InterPro" id="IPR009010">
    <property type="entry name" value="Asp_de-COase-like_dom_sf"/>
</dbReference>
<proteinExistence type="inferred from homology"/>
<keyword evidence="3" id="KW-0500">Molybdenum</keyword>
<dbReference type="PROSITE" id="PS00490">
    <property type="entry name" value="MOLYBDOPTERIN_PROK_2"/>
    <property type="match status" value="1"/>
</dbReference>